<dbReference type="Proteomes" id="UP000177996">
    <property type="component" value="Unassembled WGS sequence"/>
</dbReference>
<proteinExistence type="predicted"/>
<gene>
    <name evidence="1" type="ORF">A3D65_05615</name>
</gene>
<sequence>MAGTLNEKALISVTLRACTELLKRNKGHRLYYFLAIGAGKNCGWLILPQHPVRTLLHGWSEEDKVTIDGWLGSGGFRAFMLPDQRARFRKPVVDFADGKLFIRSGKKKITPLE</sequence>
<evidence type="ECO:0000313" key="2">
    <source>
        <dbReference type="Proteomes" id="UP000177996"/>
    </source>
</evidence>
<dbReference type="AlphaFoldDB" id="A0A1G2D853"/>
<comment type="caution">
    <text evidence="1">The sequence shown here is derived from an EMBL/GenBank/DDBJ whole genome shotgun (WGS) entry which is preliminary data.</text>
</comment>
<evidence type="ECO:0000313" key="1">
    <source>
        <dbReference type="EMBL" id="OGZ08938.1"/>
    </source>
</evidence>
<dbReference type="STRING" id="1798661.A3D65_05615"/>
<organism evidence="1 2">
    <name type="scientific">Candidatus Lloydbacteria bacterium RIFCSPHIGHO2_02_FULL_50_13</name>
    <dbReference type="NCBI Taxonomy" id="1798661"/>
    <lineage>
        <taxon>Bacteria</taxon>
        <taxon>Candidatus Lloydiibacteriota</taxon>
    </lineage>
</organism>
<protein>
    <submittedName>
        <fullName evidence="1">Uncharacterized protein</fullName>
    </submittedName>
</protein>
<name>A0A1G2D853_9BACT</name>
<dbReference type="EMBL" id="MHLL01000024">
    <property type="protein sequence ID" value="OGZ08938.1"/>
    <property type="molecule type" value="Genomic_DNA"/>
</dbReference>
<reference evidence="1 2" key="1">
    <citation type="journal article" date="2016" name="Nat. Commun.">
        <title>Thousands of microbial genomes shed light on interconnected biogeochemical processes in an aquifer system.</title>
        <authorList>
            <person name="Anantharaman K."/>
            <person name="Brown C.T."/>
            <person name="Hug L.A."/>
            <person name="Sharon I."/>
            <person name="Castelle C.J."/>
            <person name="Probst A.J."/>
            <person name="Thomas B.C."/>
            <person name="Singh A."/>
            <person name="Wilkins M.J."/>
            <person name="Karaoz U."/>
            <person name="Brodie E.L."/>
            <person name="Williams K.H."/>
            <person name="Hubbard S.S."/>
            <person name="Banfield J.F."/>
        </authorList>
    </citation>
    <scope>NUCLEOTIDE SEQUENCE [LARGE SCALE GENOMIC DNA]</scope>
</reference>
<accession>A0A1G2D853</accession>